<keyword evidence="1" id="KW-0496">Mitochondrion</keyword>
<keyword evidence="1" id="KW-0547">Nucleotide-binding</keyword>
<dbReference type="PANTHER" id="PTHR11947:SF15">
    <property type="entry name" value="[PYRUVATE DEHYDROGENASE (ACETYL-TRANSFERRING)] KINASE ISOZYME 2, MITOCHONDRIAL"/>
    <property type="match status" value="1"/>
</dbReference>
<dbReference type="EMBL" id="JAHRIQ010027819">
    <property type="protein sequence ID" value="MEQ2230577.1"/>
    <property type="molecule type" value="Genomic_DNA"/>
</dbReference>
<dbReference type="Gene3D" id="3.30.565.10">
    <property type="entry name" value="Histidine kinase-like ATPase, C-terminal domain"/>
    <property type="match status" value="1"/>
</dbReference>
<dbReference type="EC" id="2.7.11.-" evidence="1"/>
<dbReference type="GO" id="GO:0016301">
    <property type="term" value="F:kinase activity"/>
    <property type="evidence" value="ECO:0007669"/>
    <property type="project" value="UniProtKB-KW"/>
</dbReference>
<feature type="non-terminal residue" evidence="2">
    <location>
        <position position="148"/>
    </location>
</feature>
<evidence type="ECO:0000313" key="2">
    <source>
        <dbReference type="EMBL" id="MEQ2230577.1"/>
    </source>
</evidence>
<sequence length="148" mass="16531">MFVVITLDASKDFVGKIKKIESAWSSPFVLFSAALVFDGTTNPVHPNTIGSIDPQCKVGDVVQDAFHSAKMLCDQYYLRSPDLVLQEMNHKKESDPISIVYVPSHLYHMLFELFKNAMRATIETHESSNNLPPIKVMVSLGGEDMSIK</sequence>
<evidence type="ECO:0000313" key="3">
    <source>
        <dbReference type="Proteomes" id="UP001482620"/>
    </source>
</evidence>
<protein>
    <recommendedName>
        <fullName evidence="1">Protein-serine/threonine kinase</fullName>
        <ecNumber evidence="1">2.7.11.-</ecNumber>
    </recommendedName>
</protein>
<gene>
    <name evidence="2" type="primary">PDK2_2</name>
    <name evidence="2" type="ORF">ILYODFUR_030801</name>
</gene>
<comment type="caution">
    <text evidence="2">The sequence shown here is derived from an EMBL/GenBank/DDBJ whole genome shotgun (WGS) entry which is preliminary data.</text>
</comment>
<keyword evidence="3" id="KW-1185">Reference proteome</keyword>
<evidence type="ECO:0000256" key="1">
    <source>
        <dbReference type="RuleBase" id="RU366032"/>
    </source>
</evidence>
<dbReference type="InterPro" id="IPR036890">
    <property type="entry name" value="HATPase_C_sf"/>
</dbReference>
<dbReference type="Proteomes" id="UP001482620">
    <property type="component" value="Unassembled WGS sequence"/>
</dbReference>
<reference evidence="2 3" key="1">
    <citation type="submission" date="2021-06" db="EMBL/GenBank/DDBJ databases">
        <authorList>
            <person name="Palmer J.M."/>
        </authorList>
    </citation>
    <scope>NUCLEOTIDE SEQUENCE [LARGE SCALE GENOMIC DNA]</scope>
    <source>
        <strain evidence="3">if_2019</strain>
        <tissue evidence="2">Muscle</tissue>
    </source>
</reference>
<dbReference type="PANTHER" id="PTHR11947">
    <property type="entry name" value="PYRUVATE DEHYDROGENASE KINASE"/>
    <property type="match status" value="1"/>
</dbReference>
<keyword evidence="1" id="KW-0808">Transferase</keyword>
<dbReference type="InterPro" id="IPR039028">
    <property type="entry name" value="BCKD/PDK"/>
</dbReference>
<comment type="similarity">
    <text evidence="1">Belongs to the PDK/BCKDK protein kinase family.</text>
</comment>
<keyword evidence="1" id="KW-0067">ATP-binding</keyword>
<organism evidence="2 3">
    <name type="scientific">Ilyodon furcidens</name>
    <name type="common">goldbreast splitfin</name>
    <dbReference type="NCBI Taxonomy" id="33524"/>
    <lineage>
        <taxon>Eukaryota</taxon>
        <taxon>Metazoa</taxon>
        <taxon>Chordata</taxon>
        <taxon>Craniata</taxon>
        <taxon>Vertebrata</taxon>
        <taxon>Euteleostomi</taxon>
        <taxon>Actinopterygii</taxon>
        <taxon>Neopterygii</taxon>
        <taxon>Teleostei</taxon>
        <taxon>Neoteleostei</taxon>
        <taxon>Acanthomorphata</taxon>
        <taxon>Ovalentaria</taxon>
        <taxon>Atherinomorphae</taxon>
        <taxon>Cyprinodontiformes</taxon>
        <taxon>Goodeidae</taxon>
        <taxon>Ilyodon</taxon>
    </lineage>
</organism>
<dbReference type="SUPFAM" id="SSF55874">
    <property type="entry name" value="ATPase domain of HSP90 chaperone/DNA topoisomerase II/histidine kinase"/>
    <property type="match status" value="1"/>
</dbReference>
<accession>A0ABV0TEA2</accession>
<comment type="subcellular location">
    <subcellularLocation>
        <location evidence="1">Mitochondrion matrix</location>
    </subcellularLocation>
</comment>
<keyword evidence="1 2" id="KW-0418">Kinase</keyword>
<proteinExistence type="inferred from homology"/>
<name>A0ABV0TEA2_9TELE</name>